<evidence type="ECO:0000256" key="9">
    <source>
        <dbReference type="ARBA" id="ARBA00072473"/>
    </source>
</evidence>
<keyword evidence="3 12" id="KW-0808">Transferase</keyword>
<evidence type="ECO:0000256" key="7">
    <source>
        <dbReference type="ARBA" id="ARBA00055029"/>
    </source>
</evidence>
<dbReference type="FunFam" id="1.10.600.10:FF:000002">
    <property type="entry name" value="Octaprenyl diphosphate synthase"/>
    <property type="match status" value="1"/>
</dbReference>
<evidence type="ECO:0000256" key="1">
    <source>
        <dbReference type="ARBA" id="ARBA00001946"/>
    </source>
</evidence>
<comment type="cofactor">
    <cofactor evidence="1">
        <name>Mg(2+)</name>
        <dbReference type="ChEBI" id="CHEBI:18420"/>
    </cofactor>
</comment>
<evidence type="ECO:0000256" key="3">
    <source>
        <dbReference type="ARBA" id="ARBA00022679"/>
    </source>
</evidence>
<keyword evidence="14" id="KW-1185">Reference proteome</keyword>
<gene>
    <name evidence="13" type="ORF">DCO16_00995</name>
</gene>
<evidence type="ECO:0000256" key="8">
    <source>
        <dbReference type="ARBA" id="ARBA00066511"/>
    </source>
</evidence>
<dbReference type="GO" id="GO:0106350">
    <property type="term" value="F:all-trans-octaprenyl-diphosphate synthase activity"/>
    <property type="evidence" value="ECO:0007669"/>
    <property type="project" value="UniProtKB-EC"/>
</dbReference>
<keyword evidence="5" id="KW-0460">Magnesium</keyword>
<organism evidence="13 14">
    <name type="scientific">Polynucleobacter antarcticus</name>
    <dbReference type="NCBI Taxonomy" id="1743162"/>
    <lineage>
        <taxon>Bacteria</taxon>
        <taxon>Pseudomonadati</taxon>
        <taxon>Pseudomonadota</taxon>
        <taxon>Betaproteobacteria</taxon>
        <taxon>Burkholderiales</taxon>
        <taxon>Burkholderiaceae</taxon>
        <taxon>Polynucleobacter</taxon>
    </lineage>
</organism>
<dbReference type="Pfam" id="PF00348">
    <property type="entry name" value="polyprenyl_synt"/>
    <property type="match status" value="1"/>
</dbReference>
<dbReference type="RefSeq" id="WP_173941936.1">
    <property type="nucleotide sequence ID" value="NZ_CBCSCD010000002.1"/>
</dbReference>
<evidence type="ECO:0000256" key="4">
    <source>
        <dbReference type="ARBA" id="ARBA00022723"/>
    </source>
</evidence>
<evidence type="ECO:0000256" key="2">
    <source>
        <dbReference type="ARBA" id="ARBA00006706"/>
    </source>
</evidence>
<evidence type="ECO:0000256" key="10">
    <source>
        <dbReference type="ARBA" id="ARBA00079637"/>
    </source>
</evidence>
<dbReference type="EC" id="2.5.1.90" evidence="8"/>
<dbReference type="InterPro" id="IPR008949">
    <property type="entry name" value="Isoprenoid_synthase_dom_sf"/>
</dbReference>
<dbReference type="PANTHER" id="PTHR12001">
    <property type="entry name" value="GERANYLGERANYL PYROPHOSPHATE SYNTHASE"/>
    <property type="match status" value="1"/>
</dbReference>
<dbReference type="KEGG" id="pani:DCO16_00995"/>
<dbReference type="InterPro" id="IPR033749">
    <property type="entry name" value="Polyprenyl_synt_CS"/>
</dbReference>
<comment type="function">
    <text evidence="7">Supplies octaprenyl diphosphate, the precursor for the side chain of the isoprenoid quinones ubiquinone and menaquinone.</text>
</comment>
<name>A0A6M9PN09_9BURK</name>
<dbReference type="InterPro" id="IPR000092">
    <property type="entry name" value="Polyprenyl_synt"/>
</dbReference>
<dbReference type="PROSITE" id="PS00723">
    <property type="entry name" value="POLYPRENYL_SYNTHASE_1"/>
    <property type="match status" value="1"/>
</dbReference>
<evidence type="ECO:0000313" key="14">
    <source>
        <dbReference type="Proteomes" id="UP000500806"/>
    </source>
</evidence>
<dbReference type="CDD" id="cd00685">
    <property type="entry name" value="Trans_IPPS_HT"/>
    <property type="match status" value="1"/>
</dbReference>
<evidence type="ECO:0000313" key="13">
    <source>
        <dbReference type="EMBL" id="QKM61781.1"/>
    </source>
</evidence>
<dbReference type="EMBL" id="CP028941">
    <property type="protein sequence ID" value="QKM61781.1"/>
    <property type="molecule type" value="Genomic_DNA"/>
</dbReference>
<accession>A0A6M9PN09</accession>
<reference evidence="13 14" key="1">
    <citation type="submission" date="2018-04" db="EMBL/GenBank/DDBJ databases">
        <title>Polynucleobacter sp. LimPoW16 genome.</title>
        <authorList>
            <person name="Hahn M.W."/>
        </authorList>
    </citation>
    <scope>NUCLEOTIDE SEQUENCE [LARGE SCALE GENOMIC DNA]</scope>
    <source>
        <strain evidence="13 14">LimPoW16</strain>
    </source>
</reference>
<comment type="catalytic activity">
    <reaction evidence="6">
        <text>5 isopentenyl diphosphate + (2E,6E)-farnesyl diphosphate = all-trans-octaprenyl diphosphate + 5 diphosphate</text>
        <dbReference type="Rhea" id="RHEA:27798"/>
        <dbReference type="ChEBI" id="CHEBI:33019"/>
        <dbReference type="ChEBI" id="CHEBI:57711"/>
        <dbReference type="ChEBI" id="CHEBI:128769"/>
        <dbReference type="ChEBI" id="CHEBI:175763"/>
        <dbReference type="EC" id="2.5.1.90"/>
    </reaction>
</comment>
<dbReference type="GO" id="GO:0046872">
    <property type="term" value="F:metal ion binding"/>
    <property type="evidence" value="ECO:0007669"/>
    <property type="project" value="UniProtKB-KW"/>
</dbReference>
<evidence type="ECO:0000256" key="6">
    <source>
        <dbReference type="ARBA" id="ARBA00051506"/>
    </source>
</evidence>
<dbReference type="Gene3D" id="1.10.600.10">
    <property type="entry name" value="Farnesyl Diphosphate Synthase"/>
    <property type="match status" value="1"/>
</dbReference>
<dbReference type="SFLD" id="SFLDS00005">
    <property type="entry name" value="Isoprenoid_Synthase_Type_I"/>
    <property type="match status" value="1"/>
</dbReference>
<sequence>MSSTVKTPELSQILAPIALDFKALDELIRLRLASKVALIDQISAYIIQAGGKRIRPALLLLVSKALANGKDTPHALELAAVVEFIHTATLLHDDVVDESTLRRGRDTANAAFGNAASVLVGDFLYSRAFQMMVKPNDLRVMEILSDATNTIAEGEVLQLLNMNDPEVDEESYLRVIRYKTAKLFEASTELGAILAEVASPQREQSAAFGRHIGTAFQLMDDLLDYTADASQMGKNAGDDLKEGKPTLPLIYLLENGSTEERLLVRAAIEQNQDLPEDVFEQIVCAVQDSGALDYTHAAAKREVDLALECIKNFPNNEATAALHTLCEYSLARQT</sequence>
<dbReference type="AlphaFoldDB" id="A0A6M9PN09"/>
<evidence type="ECO:0000256" key="11">
    <source>
        <dbReference type="ARBA" id="ARBA00083124"/>
    </source>
</evidence>
<dbReference type="SUPFAM" id="SSF48576">
    <property type="entry name" value="Terpenoid synthases"/>
    <property type="match status" value="1"/>
</dbReference>
<keyword evidence="4" id="KW-0479">Metal-binding</keyword>
<dbReference type="Proteomes" id="UP000500806">
    <property type="component" value="Chromosome"/>
</dbReference>
<evidence type="ECO:0000256" key="5">
    <source>
        <dbReference type="ARBA" id="ARBA00022842"/>
    </source>
</evidence>
<comment type="similarity">
    <text evidence="2 12">Belongs to the FPP/GGPP synthase family.</text>
</comment>
<protein>
    <recommendedName>
        <fullName evidence="9">Octaprenyl diphosphate synthase</fullName>
        <ecNumber evidence="8">2.5.1.90</ecNumber>
    </recommendedName>
    <alternativeName>
        <fullName evidence="11">All-trans-octaprenyl-diphosphate synthase</fullName>
    </alternativeName>
    <alternativeName>
        <fullName evidence="10">Octaprenyl pyrophosphate synthase</fullName>
    </alternativeName>
</protein>
<dbReference type="PANTHER" id="PTHR12001:SF69">
    <property type="entry name" value="ALL TRANS-POLYPRENYL-DIPHOSPHATE SYNTHASE PDSS1"/>
    <property type="match status" value="1"/>
</dbReference>
<proteinExistence type="inferred from homology"/>
<evidence type="ECO:0000256" key="12">
    <source>
        <dbReference type="RuleBase" id="RU004466"/>
    </source>
</evidence>
<dbReference type="PROSITE" id="PS00444">
    <property type="entry name" value="POLYPRENYL_SYNTHASE_2"/>
    <property type="match status" value="1"/>
</dbReference>
<dbReference type="GO" id="GO:0008299">
    <property type="term" value="P:isoprenoid biosynthetic process"/>
    <property type="evidence" value="ECO:0007669"/>
    <property type="project" value="InterPro"/>
</dbReference>